<gene>
    <name evidence="4" type="ORF">MRS75_10610</name>
</gene>
<comment type="caution">
    <text evidence="4">The sequence shown here is derived from an EMBL/GenBank/DDBJ whole genome shotgun (WGS) entry which is preliminary data.</text>
</comment>
<dbReference type="SUPFAM" id="SSF47473">
    <property type="entry name" value="EF-hand"/>
    <property type="match status" value="1"/>
</dbReference>
<feature type="domain" description="EF-hand" evidence="3">
    <location>
        <begin position="35"/>
        <end position="70"/>
    </location>
</feature>
<feature type="region of interest" description="Disordered" evidence="1">
    <location>
        <begin position="90"/>
        <end position="157"/>
    </location>
</feature>
<keyword evidence="2" id="KW-0732">Signal</keyword>
<dbReference type="InterPro" id="IPR011992">
    <property type="entry name" value="EF-hand-dom_pair"/>
</dbReference>
<dbReference type="PROSITE" id="PS00018">
    <property type="entry name" value="EF_HAND_1"/>
    <property type="match status" value="1"/>
</dbReference>
<dbReference type="SMART" id="SM00054">
    <property type="entry name" value="EFh"/>
    <property type="match status" value="2"/>
</dbReference>
<feature type="compositionally biased region" description="Acidic residues" evidence="1">
    <location>
        <begin position="119"/>
        <end position="128"/>
    </location>
</feature>
<dbReference type="GO" id="GO:0005509">
    <property type="term" value="F:calcium ion binding"/>
    <property type="evidence" value="ECO:0007669"/>
    <property type="project" value="InterPro"/>
</dbReference>
<evidence type="ECO:0000313" key="5">
    <source>
        <dbReference type="Proteomes" id="UP001161580"/>
    </source>
</evidence>
<evidence type="ECO:0000256" key="2">
    <source>
        <dbReference type="SAM" id="SignalP"/>
    </source>
</evidence>
<feature type="signal peptide" evidence="2">
    <location>
        <begin position="1"/>
        <end position="21"/>
    </location>
</feature>
<dbReference type="Pfam" id="PF13202">
    <property type="entry name" value="EF-hand_5"/>
    <property type="match status" value="3"/>
</dbReference>
<protein>
    <submittedName>
        <fullName evidence="4">EF-hand domain-containing protein</fullName>
    </submittedName>
</protein>
<name>A0AAE3QFR5_9HYPH</name>
<dbReference type="AlphaFoldDB" id="A0AAE3QFR5"/>
<proteinExistence type="predicted"/>
<feature type="chain" id="PRO_5041935890" evidence="2">
    <location>
        <begin position="22"/>
        <end position="220"/>
    </location>
</feature>
<sequence>MHGKALLLTALSTGLVLGSSAETSFAQAGRHMGMPREIIFVRLLKQADTDKDGKISAEEFKAGAEVKFVEIDIDKNDVLTPGDFRKYREAQRQARAAMRNGDKPDATAPQDDQAGMPDGMEDADDMTMDDAGRGDGVAGNGKDQARQQPARDRARWRDHAAMRHGGMMGGMMMMRMADTDENGQISKEEAMAAADVIFKRLDVNADGTITIEDMPDRPFP</sequence>
<dbReference type="InterPro" id="IPR018247">
    <property type="entry name" value="EF_Hand_1_Ca_BS"/>
</dbReference>
<dbReference type="Gene3D" id="1.10.238.10">
    <property type="entry name" value="EF-hand"/>
    <property type="match status" value="2"/>
</dbReference>
<dbReference type="InterPro" id="IPR002048">
    <property type="entry name" value="EF_hand_dom"/>
</dbReference>
<evidence type="ECO:0000313" key="4">
    <source>
        <dbReference type="EMBL" id="MDI7922536.1"/>
    </source>
</evidence>
<keyword evidence="5" id="KW-1185">Reference proteome</keyword>
<accession>A0AAE3QFR5</accession>
<evidence type="ECO:0000259" key="3">
    <source>
        <dbReference type="PROSITE" id="PS50222"/>
    </source>
</evidence>
<dbReference type="PROSITE" id="PS50222">
    <property type="entry name" value="EF_HAND_2"/>
    <property type="match status" value="1"/>
</dbReference>
<reference evidence="4" key="1">
    <citation type="submission" date="2022-03" db="EMBL/GenBank/DDBJ databases">
        <title>Fererhizobium litorale gen. nov., sp. nov., isolated from sandy sediments of the Sea of Japan seashore.</title>
        <authorList>
            <person name="Romanenko L."/>
            <person name="Kurilenko V."/>
            <person name="Otstavnykh N."/>
            <person name="Svetashev V."/>
            <person name="Tekutyeva L."/>
            <person name="Isaeva M."/>
            <person name="Mikhailov V."/>
        </authorList>
    </citation>
    <scope>NUCLEOTIDE SEQUENCE</scope>
    <source>
        <strain evidence="4">KMM 9576</strain>
    </source>
</reference>
<feature type="compositionally biased region" description="Basic and acidic residues" evidence="1">
    <location>
        <begin position="143"/>
        <end position="157"/>
    </location>
</feature>
<organism evidence="4 5">
    <name type="scientific">Ferirhizobium litorale</name>
    <dbReference type="NCBI Taxonomy" id="2927786"/>
    <lineage>
        <taxon>Bacteria</taxon>
        <taxon>Pseudomonadati</taxon>
        <taxon>Pseudomonadota</taxon>
        <taxon>Alphaproteobacteria</taxon>
        <taxon>Hyphomicrobiales</taxon>
        <taxon>Rhizobiaceae</taxon>
        <taxon>Ferirhizobium</taxon>
    </lineage>
</organism>
<dbReference type="EMBL" id="JALDYZ010000004">
    <property type="protein sequence ID" value="MDI7922536.1"/>
    <property type="molecule type" value="Genomic_DNA"/>
</dbReference>
<evidence type="ECO:0000256" key="1">
    <source>
        <dbReference type="SAM" id="MobiDB-lite"/>
    </source>
</evidence>
<dbReference type="Proteomes" id="UP001161580">
    <property type="component" value="Unassembled WGS sequence"/>
</dbReference>